<reference evidence="2 3" key="7">
    <citation type="journal article" date="1999" name="J. Virol.">
        <title>Deletion of the R78 G protein-coupled receptor gene from rat cytomegalovirus results in an attenuated, syncytium-inducing mutant strain.</title>
        <authorList>
            <person name="Beisser P.S."/>
            <person name="Grauls G."/>
            <person name="Bruggeman C.A."/>
            <person name="Vink C."/>
        </authorList>
    </citation>
    <scope>NUCLEOTIDE SEQUENCE [LARGE SCALE GENOMIC DNA]</scope>
    <source>
        <strain evidence="2 3">Maastricht</strain>
    </source>
</reference>
<reference evidence="2 3" key="6">
    <citation type="journal article" date="1999" name="J. Gen. Virol.">
        <title>The rat cytomegalovirus R32 gene encodes a virion-associated protein that elicits a strong humoral immune response in infected rats.</title>
        <authorList>
            <person name="Beuken E."/>
            <person name="Grauls G."/>
            <person name="Bruggeman C.A."/>
            <person name="Vink C."/>
        </authorList>
    </citation>
    <scope>NUCLEOTIDE SEQUENCE [LARGE SCALE GENOMIC DNA]</scope>
    <source>
        <strain evidence="2 3">Maastricht</strain>
    </source>
</reference>
<proteinExistence type="predicted"/>
<reference evidence="2 3" key="9">
    <citation type="journal article" date="2000" name="J. Virol.">
        <title>Complete DNA sequence of the rat cytomegalovirus genome.</title>
        <authorList>
            <person name="Vink C."/>
            <person name="Beuken E."/>
            <person name="Bruggeman C.A."/>
        </authorList>
    </citation>
    <scope>NUCLEOTIDE SEQUENCE [LARGE SCALE GENOMIC DNA]</scope>
    <source>
        <strain evidence="2 3">Maastricht</strain>
    </source>
</reference>
<reference evidence="2 3" key="10">
    <citation type="journal article" date="2000" name="Virus Res.">
        <title>Rat cytomegalovirus R89 is a highly conserved gene which expresses a spliced transcript.</title>
        <authorList>
            <person name="Gruijthuijsen Y.K."/>
            <person name="Beuken E."/>
            <person name="Bruggeman C.A."/>
            <person name="Vink C."/>
        </authorList>
    </citation>
    <scope>NUCLEOTIDE SEQUENCE [LARGE SCALE GENOMIC DNA]</scope>
    <source>
        <strain evidence="2 3">Maastricht</strain>
    </source>
</reference>
<organism evidence="2 3">
    <name type="scientific">Rat cytomegalovirus (strain Maastricht)</name>
    <dbReference type="NCBI Taxonomy" id="79700"/>
    <lineage>
        <taxon>Viruses</taxon>
        <taxon>Duplodnaviria</taxon>
        <taxon>Heunggongvirae</taxon>
        <taxon>Peploviricota</taxon>
        <taxon>Herviviricetes</taxon>
        <taxon>Herpesvirales</taxon>
        <taxon>Orthoherpesviridae</taxon>
        <taxon>Betaherpesvirinae</taxon>
        <taxon>Muromegalovirus</taxon>
        <taxon>Muromegalovirus muridbeta2</taxon>
        <taxon>Murid betaherpesvirus 2</taxon>
    </lineage>
</organism>
<reference evidence="2 3" key="8">
    <citation type="journal article" date="2000" name="J. Virol.">
        <title>The r144 major histocompatibility complex class I-like gene of rat cytomegalovirus is dispensable for both acute and long-term infection in the immunocompromised host.</title>
        <authorList>
            <person name="Beisser P.S."/>
            <person name="Kloover J.S."/>
            <person name="Grauls G.E."/>
            <person name="Blok M.J."/>
            <person name="Bruggeman C.A."/>
            <person name="Vink C."/>
        </authorList>
    </citation>
    <scope>NUCLEOTIDE SEQUENCE [LARGE SCALE GENOMIC DNA]</scope>
    <source>
        <strain evidence="2 3">Maastricht</strain>
    </source>
</reference>
<evidence type="ECO:0000313" key="2">
    <source>
        <dbReference type="EMBL" id="AAF99243.1"/>
    </source>
</evidence>
<dbReference type="GeneID" id="940298"/>
<protein>
    <submittedName>
        <fullName evidence="2">Pr149</fullName>
    </submittedName>
</protein>
<reference evidence="2 3" key="2">
    <citation type="journal article" date="1996" name="J. Virol.">
        <title>Structure of the rat cytomegalovirus genome termini.</title>
        <authorList>
            <person name="Vink C."/>
            <person name="Beuken E."/>
            <person name="Bruggeman C.A."/>
        </authorList>
    </citation>
    <scope>NUCLEOTIDE SEQUENCE [LARGE SCALE GENOMIC DNA]</scope>
    <source>
        <strain evidence="2 3">Maastricht</strain>
    </source>
</reference>
<sequence>MIFFRTWYRSLFLLVLDIVSADESGPFRHEEVFSFLTMSTNLNEDMVVSSVIAFDYSFPLLLVKKGIFGRIGLLNITEDDPEIRYLRSHEEYLQKIRVALDGYTGTLGIRSNCTYDHGKVSCILMHMKEGNDVILKGMYYFDDPPPPGQKQHYYKQILSTQEGEKFRELFSETFETWDLFEKIHEAVMRWKTIHKWFLKKCVPEEIVVEMRIAVKPEPRASCLVKSEVPVLFVASLYTTESDEVRTDMSNLKDNFYGTEVSIPVTPRDGLVATCNVKSQMGWDKKQEMRLRIRGSDYIFEEVAVPWDVIFPKRKSKKMNRWSFLLDILGLFSSTKILLLLVFVTLCAVIRYHLRERRPVLRLYRSPTPPPVPPRCNKKNR</sequence>
<organismHost>
    <name type="scientific">Rattus</name>
    <name type="common">rats</name>
    <dbReference type="NCBI Taxonomy" id="10114"/>
</organismHost>
<reference evidence="2 3" key="4">
    <citation type="journal article" date="1998" name="J. Virol.">
        <title>The R33 G protein-coupled receptor gene of rat cytomegalovirus plays an essential role in the pathogenesis of viral infection.</title>
        <authorList>
            <person name="Beisser P.S."/>
            <person name="Vink C."/>
            <person name="Van Dam J.G."/>
            <person name="Grauls G."/>
            <person name="Vanherle S.J."/>
            <person name="Bruggeman C.A."/>
        </authorList>
    </citation>
    <scope>NUCLEOTIDE SEQUENCE [LARGE SCALE GENOMIC DNA]</scope>
    <source>
        <strain evidence="2 3">Maastricht</strain>
    </source>
</reference>
<reference evidence="2 3" key="1">
    <citation type="journal article" date="1996" name="J. Gen. Virol.">
        <title>Cloning and sequence analysis of the genes encoding DNA polymerase, glycoprotein B, ICP18.5 and major DNA-binding protein of rat cytomegalovirus.</title>
        <authorList>
            <person name="Beuken E."/>
            <person name="Slobbe R."/>
            <person name="Bruggeman C.A."/>
            <person name="Vink C."/>
        </authorList>
    </citation>
    <scope>NUCLEOTIDE SEQUENCE [LARGE SCALE GENOMIC DNA]</scope>
    <source>
        <strain evidence="2 3">Maastricht</strain>
    </source>
</reference>
<name>Q9DW47_RCMVM</name>
<keyword evidence="1" id="KW-1133">Transmembrane helix</keyword>
<evidence type="ECO:0000313" key="3">
    <source>
        <dbReference type="Proteomes" id="UP000008288"/>
    </source>
</evidence>
<keyword evidence="1" id="KW-0812">Transmembrane</keyword>
<keyword evidence="1" id="KW-0472">Membrane</keyword>
<reference evidence="2 3" key="5">
    <citation type="journal article" date="1998" name="Virology">
        <title>The Maastricht strain and England strain of rat cytomegalovirus represent different betaherpesvirus species rather than strains.</title>
        <authorList>
            <person name="Beisser P.S."/>
            <person name="Kaptein S.J."/>
            <person name="Beuken E."/>
            <person name="Bruggeman C.A."/>
            <person name="Vink C."/>
        </authorList>
    </citation>
    <scope>NUCLEOTIDE SEQUENCE [LARGE SCALE GENOMIC DNA]</scope>
    <source>
        <strain evidence="2 3">Maastricht</strain>
    </source>
</reference>
<dbReference type="RefSeq" id="NP_064256.1">
    <property type="nucleotide sequence ID" value="NC_002512.2"/>
</dbReference>
<keyword evidence="3" id="KW-1185">Reference proteome</keyword>
<dbReference type="KEGG" id="vg:940298"/>
<gene>
    <name evidence="2" type="primary">r149</name>
</gene>
<feature type="transmembrane region" description="Helical" evidence="1">
    <location>
        <begin position="323"/>
        <end position="353"/>
    </location>
</feature>
<dbReference type="Proteomes" id="UP000008288">
    <property type="component" value="Segment"/>
</dbReference>
<accession>Q9DW47</accession>
<dbReference type="Gene3D" id="3.30.500.30">
    <property type="match status" value="1"/>
</dbReference>
<evidence type="ECO:0000256" key="1">
    <source>
        <dbReference type="SAM" id="Phobius"/>
    </source>
</evidence>
<dbReference type="EMBL" id="AF232689">
    <property type="protein sequence ID" value="AAF99243.1"/>
    <property type="molecule type" value="Genomic_DNA"/>
</dbReference>
<reference evidence="2 3" key="3">
    <citation type="journal article" date="1997" name="J. Gen. Virol.">
        <title>Cloning and functional characterization of the origin of lytic-phase DNA replication of rat cytomegalovirus.</title>
        <authorList>
            <person name="Vink C."/>
            <person name="Beuken E."/>
            <person name="Bruggeman C.A."/>
        </authorList>
    </citation>
    <scope>NUCLEOTIDE SEQUENCE [LARGE SCALE GENOMIC DNA]</scope>
    <source>
        <strain evidence="2 3">Maastricht</strain>
    </source>
</reference>